<dbReference type="SMART" id="SM00584">
    <property type="entry name" value="TLDc"/>
    <property type="match status" value="1"/>
</dbReference>
<dbReference type="AlphaFoldDB" id="A0A1W4XN09"/>
<evidence type="ECO:0000256" key="4">
    <source>
        <dbReference type="ARBA" id="ARBA00022490"/>
    </source>
</evidence>
<dbReference type="InParanoid" id="A0A1W4XN09"/>
<organism evidence="11 12">
    <name type="scientific">Agrilus planipennis</name>
    <name type="common">Emerald ash borer</name>
    <name type="synonym">Agrilus marcopoli</name>
    <dbReference type="NCBI Taxonomy" id="224129"/>
    <lineage>
        <taxon>Eukaryota</taxon>
        <taxon>Metazoa</taxon>
        <taxon>Ecdysozoa</taxon>
        <taxon>Arthropoda</taxon>
        <taxon>Hexapoda</taxon>
        <taxon>Insecta</taxon>
        <taxon>Pterygota</taxon>
        <taxon>Neoptera</taxon>
        <taxon>Endopterygota</taxon>
        <taxon>Coleoptera</taxon>
        <taxon>Polyphaga</taxon>
        <taxon>Elateriformia</taxon>
        <taxon>Buprestoidea</taxon>
        <taxon>Buprestidae</taxon>
        <taxon>Agrilinae</taxon>
        <taxon>Agrilus</taxon>
    </lineage>
</organism>
<evidence type="ECO:0000256" key="3">
    <source>
        <dbReference type="ARBA" id="ARBA00004496"/>
    </source>
</evidence>
<dbReference type="RefSeq" id="XP_018334167.1">
    <property type="nucleotide sequence ID" value="XM_018478665.2"/>
</dbReference>
<evidence type="ECO:0000256" key="6">
    <source>
        <dbReference type="ARBA" id="ARBA00023228"/>
    </source>
</evidence>
<dbReference type="STRING" id="224129.A0A1W4XN09"/>
<dbReference type="GO" id="GO:0016020">
    <property type="term" value="C:membrane"/>
    <property type="evidence" value="ECO:0007669"/>
    <property type="project" value="UniProtKB-SubCell"/>
</dbReference>
<dbReference type="KEGG" id="apln:108743187"/>
<evidence type="ECO:0000256" key="2">
    <source>
        <dbReference type="ARBA" id="ARBA00004371"/>
    </source>
</evidence>
<evidence type="ECO:0000256" key="7">
    <source>
        <dbReference type="ARBA" id="ARBA00039594"/>
    </source>
</evidence>
<keyword evidence="5" id="KW-0472">Membrane</keyword>
<reference evidence="12" key="1">
    <citation type="submission" date="2025-08" db="UniProtKB">
        <authorList>
            <consortium name="RefSeq"/>
        </authorList>
    </citation>
    <scope>IDENTIFICATION</scope>
    <source>
        <tissue evidence="12">Entire body</tissue>
    </source>
</reference>
<evidence type="ECO:0000256" key="8">
    <source>
        <dbReference type="ARBA" id="ARBA00041780"/>
    </source>
</evidence>
<sequence>MGVNNSKKSKSELSSLSADEKAIVLKTFKLASKNSERLKQDDLKDFWGSRIDERLFHYISNYLFNGGNGSHHSDEVQIETFKNLFICSVRGTVDEKLDFIKKSIGNKKFVDGELPYNELKEFVDSIVSSYVQVQNASKNRDLQSWHFNATNPQSLVRFSESILEQFDQNCIGDRALEGWIQTATLFAQLQKLLFYNLFGAGVSKSHDVKDPHMHGDSDESVLIGLHKNYELLPRFTGPDLPAHYKSLLDISQMIFLNAHLPQENQNEWRLLFSTDIHGESFSTLIGKIMNQGATVIIVEDNHGHIFGGFTPVSWAMKPKFYGDSGTFLFTLVPKMKVYHSTGYNDHYQYLCLNQQTLPNGLGMGGQFHYWGLWLDHDFGHGQSSESCTTFSEYSQLSNTKNFRIKNIDVWGVGMPEEVETTDEAPAKSVLDTNIETKAVLQLAGRKIHSEGIREESN</sequence>
<dbReference type="GO" id="GO:0005764">
    <property type="term" value="C:lysosome"/>
    <property type="evidence" value="ECO:0007669"/>
    <property type="project" value="UniProtKB-SubCell"/>
</dbReference>
<dbReference type="PANTHER" id="PTHR23354">
    <property type="entry name" value="NUCLEOLAR PROTEIN 7/ESTROGEN RECEPTOR COACTIVATOR-RELATED"/>
    <property type="match status" value="1"/>
</dbReference>
<dbReference type="Pfam" id="PF07534">
    <property type="entry name" value="TLD"/>
    <property type="match status" value="1"/>
</dbReference>
<dbReference type="PANTHER" id="PTHR23354:SF131">
    <property type="entry name" value="MTOR-ASSOCIATED PROTEIN MEAK7"/>
    <property type="match status" value="1"/>
</dbReference>
<dbReference type="PROSITE" id="PS51886">
    <property type="entry name" value="TLDC"/>
    <property type="match status" value="1"/>
</dbReference>
<keyword evidence="6" id="KW-0458">Lysosome</keyword>
<dbReference type="Proteomes" id="UP000192223">
    <property type="component" value="Unplaced"/>
</dbReference>
<dbReference type="GO" id="GO:0006979">
    <property type="term" value="P:response to oxidative stress"/>
    <property type="evidence" value="ECO:0007669"/>
    <property type="project" value="TreeGrafter"/>
</dbReference>
<keyword evidence="4" id="KW-0963">Cytoplasm</keyword>
<evidence type="ECO:0000313" key="11">
    <source>
        <dbReference type="Proteomes" id="UP000192223"/>
    </source>
</evidence>
<accession>A0A1W4XN09</accession>
<protein>
    <recommendedName>
        <fullName evidence="7">MTOR-associated protein MEAK7</fullName>
    </recommendedName>
    <alternativeName>
        <fullName evidence="9">TBC/LysM-associated domain-containing protein 1</fullName>
    </alternativeName>
    <alternativeName>
        <fullName evidence="8">TLD domain-containing protein 1</fullName>
    </alternativeName>
</protein>
<dbReference type="OrthoDB" id="289228at2759"/>
<dbReference type="InterPro" id="IPR006571">
    <property type="entry name" value="TLDc_dom"/>
</dbReference>
<dbReference type="GeneID" id="108743187"/>
<feature type="domain" description="TLDc" evidence="10">
    <location>
        <begin position="246"/>
        <end position="413"/>
    </location>
</feature>
<keyword evidence="11" id="KW-1185">Reference proteome</keyword>
<evidence type="ECO:0000256" key="9">
    <source>
        <dbReference type="ARBA" id="ARBA00042134"/>
    </source>
</evidence>
<name>A0A1W4XN09_AGRPL</name>
<proteinExistence type="predicted"/>
<dbReference type="FunCoup" id="A0A1W4XN09">
    <property type="interactions" value="626"/>
</dbReference>
<comment type="subcellular location">
    <subcellularLocation>
        <location evidence="3">Cytoplasm</location>
    </subcellularLocation>
    <subcellularLocation>
        <location evidence="2">Lysosome</location>
    </subcellularLocation>
    <subcellularLocation>
        <location evidence="1">Membrane</location>
    </subcellularLocation>
</comment>
<evidence type="ECO:0000256" key="5">
    <source>
        <dbReference type="ARBA" id="ARBA00023136"/>
    </source>
</evidence>
<dbReference type="GO" id="GO:0005634">
    <property type="term" value="C:nucleus"/>
    <property type="evidence" value="ECO:0007669"/>
    <property type="project" value="TreeGrafter"/>
</dbReference>
<gene>
    <name evidence="12" type="primary">LOC108743187</name>
</gene>
<evidence type="ECO:0000313" key="12">
    <source>
        <dbReference type="RefSeq" id="XP_018334167.1"/>
    </source>
</evidence>
<evidence type="ECO:0000256" key="1">
    <source>
        <dbReference type="ARBA" id="ARBA00004370"/>
    </source>
</evidence>
<evidence type="ECO:0000259" key="10">
    <source>
        <dbReference type="PROSITE" id="PS51886"/>
    </source>
</evidence>